<evidence type="ECO:0000313" key="2">
    <source>
        <dbReference type="Proteomes" id="UP000272010"/>
    </source>
</evidence>
<name>A0A386UL92_9RHOB</name>
<dbReference type="Proteomes" id="UP000272010">
    <property type="component" value="Chromosome"/>
</dbReference>
<dbReference type="AlphaFoldDB" id="A0A386UL92"/>
<dbReference type="InterPro" id="IPR019276">
    <property type="entry name" value="DUF2303"/>
</dbReference>
<dbReference type="EMBL" id="CP031078">
    <property type="protein sequence ID" value="AYF01301.1"/>
    <property type="molecule type" value="Genomic_DNA"/>
</dbReference>
<gene>
    <name evidence="1" type="ORF">PY32053_01674</name>
</gene>
<reference evidence="2" key="1">
    <citation type="submission" date="2018-07" db="EMBL/GenBank/DDBJ databases">
        <title>Genome Structure of the Opportunistic Pathogen Paracoccus yeei (Alphaproteobacteria) and Identification of Putative Virulence Factors.</title>
        <authorList>
            <person name="Lasek R."/>
            <person name="Szuplewska M."/>
            <person name="Mitura M."/>
            <person name="Decewicz P."/>
            <person name="Chmielowska C."/>
            <person name="Pawlot A."/>
            <person name="Sentkowska D."/>
            <person name="Czarnecki J."/>
            <person name="Bartosik D."/>
        </authorList>
    </citation>
    <scope>NUCLEOTIDE SEQUENCE [LARGE SCALE GENOMIC DNA]</scope>
    <source>
        <strain evidence="2">CCUG 32053</strain>
    </source>
</reference>
<dbReference type="Pfam" id="PF10065">
    <property type="entry name" value="DUF2303"/>
    <property type="match status" value="1"/>
</dbReference>
<proteinExistence type="predicted"/>
<dbReference type="RefSeq" id="WP_120441722.1">
    <property type="nucleotide sequence ID" value="NZ_CAJGAB010000011.1"/>
</dbReference>
<protein>
    <submittedName>
        <fullName evidence="1">DUF2303 family protein</fullName>
    </submittedName>
</protein>
<evidence type="ECO:0000313" key="1">
    <source>
        <dbReference type="EMBL" id="AYF01301.1"/>
    </source>
</evidence>
<accession>A0A386UL92</accession>
<sequence>MAQNTNPQTILLTVDADPRSALDTAIEAARIASPVISGPDGRTWAALPDRIKLHDISDPNRLPSRVRQTVTVDDRASLSAYANRYKSKRSIIVADFDALTISARLDWHEHNQGDSFPEVGHNAHAVTLALRPSEEFSRWDEMEGKIHPQAEFARFLEENSVDIGFPEAGTMIEISRDFEATVGQVYKSAVRLDNGDRKLVFETDTKVQNGVVIPEKFTLSIPIYNGEEPEDLTCLFRWRAQGGGAVGLGFQWHRVEYLRRAHFAQIAHTAAEETGLPVFMGRFA</sequence>
<organism evidence="1 2">
    <name type="scientific">Paracoccus yeei</name>
    <dbReference type="NCBI Taxonomy" id="147645"/>
    <lineage>
        <taxon>Bacteria</taxon>
        <taxon>Pseudomonadati</taxon>
        <taxon>Pseudomonadota</taxon>
        <taxon>Alphaproteobacteria</taxon>
        <taxon>Rhodobacterales</taxon>
        <taxon>Paracoccaceae</taxon>
        <taxon>Paracoccus</taxon>
    </lineage>
</organism>